<evidence type="ECO:0000313" key="8">
    <source>
        <dbReference type="EMBL" id="XBL16139.1"/>
    </source>
</evidence>
<evidence type="ECO:0000259" key="7">
    <source>
        <dbReference type="Pfam" id="PF01301"/>
    </source>
</evidence>
<feature type="domain" description="Glycoside hydrolase 35 catalytic" evidence="7">
    <location>
        <begin position="61"/>
        <end position="401"/>
    </location>
</feature>
<keyword evidence="3 4" id="KW-0326">Glycosidase</keyword>
<dbReference type="InterPro" id="IPR031330">
    <property type="entry name" value="Gly_Hdrlase_35_cat"/>
</dbReference>
<evidence type="ECO:0000256" key="4">
    <source>
        <dbReference type="RuleBase" id="RU000675"/>
    </source>
</evidence>
<dbReference type="Pfam" id="PF01301">
    <property type="entry name" value="Glyco_hydro_35"/>
    <property type="match status" value="1"/>
</dbReference>
<dbReference type="PROSITE" id="PS01182">
    <property type="entry name" value="GLYCOSYL_HYDROL_F35"/>
    <property type="match status" value="1"/>
</dbReference>
<evidence type="ECO:0000256" key="6">
    <source>
        <dbReference type="SAM" id="SignalP"/>
    </source>
</evidence>
<dbReference type="InterPro" id="IPR019801">
    <property type="entry name" value="Glyco_hydro_35_CS"/>
</dbReference>
<accession>A0AAU7EKU1</accession>
<sequence length="928" mass="107537">MIFITRSIFAFLLLSSFSFFGQQISIDANIEPPIIEKEHLNMGNSGPEGKEITINNKFLSLGGTPMVPVMGEIHYSRFNKEKWENAILKMKANGINIIATYVFWIHHEETEGEFDWKGNNDLRLFIELCKKHRVWAYPRIGPWCHGEARNGGFPDWIMKHNDVSLRTNDPKYLFYVDRLYHEISKQLEGLYYKDGGPIIGVQLENEYWRGKKGEEHILKLKQIALKYGIDVPMYTVTGWRSASVPENEVIPLWGGYPTAPWNTNLNTIKTNESYVFNLPINDQSIGNEESTGKYRPNYSLYPYLTCELGVGNQISEHRRPIIDPMDGVTIATSSVASGSNLPGYYVFAGGLNPIGKYSTLEEDKLESGYWNEYPDISYDFQAAIRETGEIAPSYHKLKPLHYFLNEFGELLAPMTPIIPMDNNAPDNLQYSFRVNKSSGFLFASNYYRGHTKSIKKNVQFTIKLNKDLVVLPSKPINIYDKTIFIWPVNLDIGKTVLKYATAQPICTIDNKKTTDWYFFETKGIDTEYLFDNKNIKELKVNGAKQPESRKQFLINNIQLGIDNPILVEAVDGHLHRIFTLTKEQSEQFWYFKNDNNEFAFLSSANLVMDEKLQLQAFSTNQEDNIIALNSDLQHKGETLKNTGFKKYIINNTVDKIESKLETYDILQKAKILNLASENDIAKNKLYNKQFFKDFNIENTADIRKATFYLYTETDCKIRINNKWLNQNILPEEKNSLDFTGYLKKNQNSVLLNFPYIENDKGFVGVLEIEFYNSDKIYITTDNTWLTAEQYKIPASWDVVQNKKEPVLLNKKIENLTFSNYRYKLSLDENKLKKYKNVYLRIDYDGDKIQCRSGNKLIADNFNNQTTWSINLNNIKTNSKFPLLFELKPFEEDPLIFFDEQPSFSEVKIKSIEIVPEFWTSFKVNKNNI</sequence>
<protein>
    <recommendedName>
        <fullName evidence="4">Beta-galactosidase</fullName>
        <ecNumber evidence="4">3.2.1.23</ecNumber>
    </recommendedName>
</protein>
<dbReference type="GO" id="GO:0005975">
    <property type="term" value="P:carbohydrate metabolic process"/>
    <property type="evidence" value="ECO:0007669"/>
    <property type="project" value="InterPro"/>
</dbReference>
<dbReference type="InterPro" id="IPR017853">
    <property type="entry name" value="GH"/>
</dbReference>
<evidence type="ECO:0000256" key="5">
    <source>
        <dbReference type="RuleBase" id="RU003679"/>
    </source>
</evidence>
<dbReference type="RefSeq" id="WP_308991092.1">
    <property type="nucleotide sequence ID" value="NZ_CP155618.1"/>
</dbReference>
<comment type="similarity">
    <text evidence="1 5">Belongs to the glycosyl hydrolase 35 family.</text>
</comment>
<dbReference type="AlphaFoldDB" id="A0AAU7EKU1"/>
<reference evidence="8" key="1">
    <citation type="submission" date="2024-04" db="EMBL/GenBank/DDBJ databases">
        <title>Mariniflexile litorale, isolated from the shallow sediments of the Sea of Japan.</title>
        <authorList>
            <person name="Romanenko L."/>
            <person name="Isaeva M."/>
        </authorList>
    </citation>
    <scope>NUCLEOTIDE SEQUENCE [LARGE SCALE GENOMIC DNA]</scope>
    <source>
        <strain evidence="8">KMM 9835</strain>
    </source>
</reference>
<dbReference type="Gene3D" id="3.20.20.80">
    <property type="entry name" value="Glycosidases"/>
    <property type="match status" value="1"/>
</dbReference>
<evidence type="ECO:0000256" key="2">
    <source>
        <dbReference type="ARBA" id="ARBA00022801"/>
    </source>
</evidence>
<dbReference type="PANTHER" id="PTHR23421">
    <property type="entry name" value="BETA-GALACTOSIDASE RELATED"/>
    <property type="match status" value="1"/>
</dbReference>
<evidence type="ECO:0000313" key="9">
    <source>
        <dbReference type="Proteomes" id="UP001224325"/>
    </source>
</evidence>
<evidence type="ECO:0000256" key="3">
    <source>
        <dbReference type="ARBA" id="ARBA00023295"/>
    </source>
</evidence>
<dbReference type="PRINTS" id="PR00742">
    <property type="entry name" value="GLHYDRLASE35"/>
</dbReference>
<gene>
    <name evidence="8" type="ORF">QLS71_009015</name>
</gene>
<keyword evidence="9" id="KW-1185">Reference proteome</keyword>
<evidence type="ECO:0000256" key="1">
    <source>
        <dbReference type="ARBA" id="ARBA00009809"/>
    </source>
</evidence>
<keyword evidence="6" id="KW-0732">Signal</keyword>
<dbReference type="KEGG" id="mlil:QLS71_009015"/>
<feature type="signal peptide" evidence="6">
    <location>
        <begin position="1"/>
        <end position="21"/>
    </location>
</feature>
<dbReference type="EMBL" id="CP155618">
    <property type="protein sequence ID" value="XBL16139.1"/>
    <property type="molecule type" value="Genomic_DNA"/>
</dbReference>
<organism evidence="8 9">
    <name type="scientific">Mariniflexile litorale</name>
    <dbReference type="NCBI Taxonomy" id="3045158"/>
    <lineage>
        <taxon>Bacteria</taxon>
        <taxon>Pseudomonadati</taxon>
        <taxon>Bacteroidota</taxon>
        <taxon>Flavobacteriia</taxon>
        <taxon>Flavobacteriales</taxon>
        <taxon>Flavobacteriaceae</taxon>
        <taxon>Mariniflexile</taxon>
    </lineage>
</organism>
<dbReference type="Proteomes" id="UP001224325">
    <property type="component" value="Chromosome"/>
</dbReference>
<dbReference type="EC" id="3.2.1.23" evidence="4"/>
<dbReference type="SUPFAM" id="SSF51445">
    <property type="entry name" value="(Trans)glycosidases"/>
    <property type="match status" value="1"/>
</dbReference>
<proteinExistence type="inferred from homology"/>
<name>A0AAU7EKU1_9FLAO</name>
<feature type="chain" id="PRO_5043459160" description="Beta-galactosidase" evidence="6">
    <location>
        <begin position="22"/>
        <end position="928"/>
    </location>
</feature>
<dbReference type="GO" id="GO:0004565">
    <property type="term" value="F:beta-galactosidase activity"/>
    <property type="evidence" value="ECO:0007669"/>
    <property type="project" value="UniProtKB-EC"/>
</dbReference>
<comment type="catalytic activity">
    <reaction evidence="4">
        <text>Hydrolysis of terminal non-reducing beta-D-galactose residues in beta-D-galactosides.</text>
        <dbReference type="EC" id="3.2.1.23"/>
    </reaction>
</comment>
<dbReference type="InterPro" id="IPR001944">
    <property type="entry name" value="Glycoside_Hdrlase_35"/>
</dbReference>
<keyword evidence="2 4" id="KW-0378">Hydrolase</keyword>